<organism evidence="1 2">
    <name type="scientific">Cyclobacterium marinum (strain ATCC 25205 / DSM 745 / LMG 13164 / NCIMB 1802)</name>
    <name type="common">Flectobacillus marinus</name>
    <dbReference type="NCBI Taxonomy" id="880070"/>
    <lineage>
        <taxon>Bacteria</taxon>
        <taxon>Pseudomonadati</taxon>
        <taxon>Bacteroidota</taxon>
        <taxon>Cytophagia</taxon>
        <taxon>Cytophagales</taxon>
        <taxon>Cyclobacteriaceae</taxon>
        <taxon>Cyclobacterium</taxon>
    </lineage>
</organism>
<dbReference type="Proteomes" id="UP000001635">
    <property type="component" value="Chromosome"/>
</dbReference>
<dbReference type="HOGENOM" id="CLU_031104_1_0_10"/>
<dbReference type="eggNOG" id="COG1431">
    <property type="taxonomic scope" value="Bacteria"/>
</dbReference>
<dbReference type="InterPro" id="IPR036397">
    <property type="entry name" value="RNaseH_sf"/>
</dbReference>
<dbReference type="SUPFAM" id="SSF53098">
    <property type="entry name" value="Ribonuclease H-like"/>
    <property type="match status" value="1"/>
</dbReference>
<proteinExistence type="predicted"/>
<dbReference type="STRING" id="880070.Cycma_2210"/>
<protein>
    <recommendedName>
        <fullName evidence="3">Piwi domain-containing protein</fullName>
    </recommendedName>
</protein>
<evidence type="ECO:0008006" key="3">
    <source>
        <dbReference type="Google" id="ProtNLM"/>
    </source>
</evidence>
<keyword evidence="2" id="KW-1185">Reference proteome</keyword>
<evidence type="ECO:0000313" key="1">
    <source>
        <dbReference type="EMBL" id="AEL25954.1"/>
    </source>
</evidence>
<accession>G0J3Y0</accession>
<gene>
    <name evidence="1" type="ordered locus">Cycma_2210</name>
</gene>
<reference evidence="2" key="1">
    <citation type="submission" date="2011-07" db="EMBL/GenBank/DDBJ databases">
        <title>The complete genome of Cyclobacterium marinum DSM 745.</title>
        <authorList>
            <person name="Lucas S."/>
            <person name="Han J."/>
            <person name="Lapidus A."/>
            <person name="Bruce D."/>
            <person name="Goodwin L."/>
            <person name="Pitluck S."/>
            <person name="Peters L."/>
            <person name="Kyrpides N."/>
            <person name="Mavromatis K."/>
            <person name="Ivanova N."/>
            <person name="Ovchinnikova G."/>
            <person name="Chertkov O."/>
            <person name="Detter J.C."/>
            <person name="Tapia R."/>
            <person name="Han C."/>
            <person name="Land M."/>
            <person name="Hauser L."/>
            <person name="Markowitz V."/>
            <person name="Cheng J.-F."/>
            <person name="Hugenholtz P."/>
            <person name="Woyke T."/>
            <person name="Wu D."/>
            <person name="Tindall B."/>
            <person name="Schuetze A."/>
            <person name="Brambilla E."/>
            <person name="Klenk H.-P."/>
            <person name="Eisen J.A."/>
        </authorList>
    </citation>
    <scope>NUCLEOTIDE SEQUENCE [LARGE SCALE GENOMIC DNA]</scope>
    <source>
        <strain evidence="2">ATCC 25205 / DSM 745 / LMG 13164 / NCIMB 1802</strain>
    </source>
</reference>
<sequence length="521" mass="59856">MMNLKQIKEPVLTFANGQTAEDPRDGLMLFGPNEQFERNSIKAGVVATKDGLEKYKAFVRRLQSPIFSKKVMYGKEYDNEVQRPSYTGFEATFGIEWNEDPVLNKFLDSSTIENILAIDRKPERTRKLVDYYANKIIESRGKDDKQIDLWFVIVPRSVYMECRYNSKGKDISSKEKKQINLLMQGQASLFEDFDEELLALEKLKNDSTDFHNLIKAELLKNKIQSPIQVIVEPTLEFKDKLLLKELGDDMKAHLAWTQSVGVYYKLGNKPWVLNDVRKDVCYLGLIFKRVPDKSNKRSVCSAAQMFLEDGDGSIFRGNIGLFKSEDSVGYHLDEESAEKLLDMALTDYFESQGNYPKELFIHGRVQFNNEEWTGFLNAIAKHDANTQLNGILIKDTRSDDRRKLKLFKETFGQKNNYGVMRGLSWIIDDESGYLFTRGFIPRLGSTNHLETANPLYIEVNKGSASIETVMQDVLALTKLNYNACIYGDGLPVTLRFSDLIGNILTATKNWESEMRQFKYYI</sequence>
<dbReference type="InterPro" id="IPR012337">
    <property type="entry name" value="RNaseH-like_sf"/>
</dbReference>
<evidence type="ECO:0000313" key="2">
    <source>
        <dbReference type="Proteomes" id="UP000001635"/>
    </source>
</evidence>
<dbReference type="GO" id="GO:0003676">
    <property type="term" value="F:nucleic acid binding"/>
    <property type="evidence" value="ECO:0007669"/>
    <property type="project" value="InterPro"/>
</dbReference>
<dbReference type="KEGG" id="cmr:Cycma_2210"/>
<dbReference type="RefSeq" id="WP_014020247.1">
    <property type="nucleotide sequence ID" value="NC_015914.1"/>
</dbReference>
<name>G0J3Y0_CYCMS</name>
<dbReference type="EMBL" id="CP002955">
    <property type="protein sequence ID" value="AEL25954.1"/>
    <property type="molecule type" value="Genomic_DNA"/>
</dbReference>
<dbReference type="AlphaFoldDB" id="G0J3Y0"/>
<dbReference type="Gene3D" id="3.30.420.10">
    <property type="entry name" value="Ribonuclease H-like superfamily/Ribonuclease H"/>
    <property type="match status" value="1"/>
</dbReference>